<name>A0A6J5KZ19_9CAUD</name>
<gene>
    <name evidence="1" type="ORF">UFOVP80_37</name>
</gene>
<dbReference type="EMBL" id="LR796205">
    <property type="protein sequence ID" value="CAB4126572.1"/>
    <property type="molecule type" value="Genomic_DNA"/>
</dbReference>
<organism evidence="1">
    <name type="scientific">uncultured Caudovirales phage</name>
    <dbReference type="NCBI Taxonomy" id="2100421"/>
    <lineage>
        <taxon>Viruses</taxon>
        <taxon>Duplodnaviria</taxon>
        <taxon>Heunggongvirae</taxon>
        <taxon>Uroviricota</taxon>
        <taxon>Caudoviricetes</taxon>
        <taxon>Peduoviridae</taxon>
        <taxon>Maltschvirus</taxon>
        <taxon>Maltschvirus maltsch</taxon>
    </lineage>
</organism>
<reference evidence="1" key="1">
    <citation type="submission" date="2020-04" db="EMBL/GenBank/DDBJ databases">
        <authorList>
            <person name="Chiriac C."/>
            <person name="Salcher M."/>
            <person name="Ghai R."/>
            <person name="Kavagutti S V."/>
        </authorList>
    </citation>
    <scope>NUCLEOTIDE SEQUENCE</scope>
</reference>
<evidence type="ECO:0000313" key="1">
    <source>
        <dbReference type="EMBL" id="CAB4126572.1"/>
    </source>
</evidence>
<proteinExistence type="predicted"/>
<evidence type="ECO:0008006" key="2">
    <source>
        <dbReference type="Google" id="ProtNLM"/>
    </source>
</evidence>
<accession>A0A6J5KZ19</accession>
<sequence length="74" mass="8580">MTEEKSIENRLEEILGSRQLYSPAELVKKGFFKKSTLHGLIRSGAIEAYYTSERRLVIPRESVMHHLVECNMEV</sequence>
<protein>
    <recommendedName>
        <fullName evidence="2">Helix-turn-helix domain containing protein</fullName>
    </recommendedName>
</protein>